<dbReference type="InterPro" id="IPR043128">
    <property type="entry name" value="Rev_trsase/Diguanyl_cyclase"/>
</dbReference>
<keyword evidence="3" id="KW-0141">cGMP biosynthesis</keyword>
<dbReference type="Pfam" id="PF07701">
    <property type="entry name" value="HNOBA"/>
    <property type="match status" value="1"/>
</dbReference>
<evidence type="ECO:0000256" key="1">
    <source>
        <dbReference type="ARBA" id="ARBA00012202"/>
    </source>
</evidence>
<dbReference type="CDD" id="cd01949">
    <property type="entry name" value="GGDEF"/>
    <property type="match status" value="1"/>
</dbReference>
<keyword evidence="7" id="KW-1185">Reference proteome</keyword>
<reference evidence="7" key="1">
    <citation type="journal article" date="2010" name="ISME J.">
        <title>The complete genome sequence of the algal symbiont Dinoroseobacter shibae: a hitchhiker's guide to life in the sea.</title>
        <authorList>
            <person name="Wagner-Dobler I."/>
            <person name="Ballhausen B."/>
            <person name="Berger M."/>
            <person name="Brinkhoff T."/>
            <person name="Buchholz I."/>
            <person name="Bunk B."/>
            <person name="Cypionka H."/>
            <person name="Daniel R."/>
            <person name="Drepper T."/>
            <person name="Gerdts G."/>
            <person name="Hahnke S."/>
            <person name="Han C."/>
            <person name="Jahn D."/>
            <person name="Kalhoefer D."/>
            <person name="Kiss H."/>
            <person name="Klenk H.P."/>
            <person name="Kyrpides N."/>
            <person name="Liebl W."/>
            <person name="Liesegang H."/>
            <person name="Meincke L."/>
            <person name="Pati A."/>
            <person name="Petersen J."/>
            <person name="Piekarski T."/>
            <person name="Pommerenke C."/>
            <person name="Pradella S."/>
            <person name="Pukall R."/>
            <person name="Rabus R."/>
            <person name="Stackebrandt E."/>
            <person name="Thole S."/>
            <person name="Thompson L."/>
            <person name="Tielen P."/>
            <person name="Tomasch J."/>
            <person name="von Jan M."/>
            <person name="Wanphrut N."/>
            <person name="Wichels A."/>
            <person name="Zech H."/>
            <person name="Simon M."/>
        </authorList>
    </citation>
    <scope>NUCLEOTIDE SEQUENCE [LARGE SCALE GENOMIC DNA]</scope>
    <source>
        <strain evidence="7">DSM 16493 / NCIMB 14021 / DFL 12</strain>
    </source>
</reference>
<evidence type="ECO:0000256" key="3">
    <source>
        <dbReference type="ARBA" id="ARBA00023293"/>
    </source>
</evidence>
<dbReference type="Gene3D" id="3.30.450.260">
    <property type="entry name" value="Haem NO binding associated domain"/>
    <property type="match status" value="1"/>
</dbReference>
<dbReference type="InterPro" id="IPR042463">
    <property type="entry name" value="HNOB_dom_associated_sf"/>
</dbReference>
<accession>A8LJ52</accession>
<dbReference type="EC" id="4.6.1.2" evidence="1"/>
<dbReference type="GO" id="GO:0000166">
    <property type="term" value="F:nucleotide binding"/>
    <property type="evidence" value="ECO:0007669"/>
    <property type="project" value="UniProtKB-KW"/>
</dbReference>
<dbReference type="PANTHER" id="PTHR46663:SF4">
    <property type="entry name" value="DIGUANYLATE CYCLASE DGCT-RELATED"/>
    <property type="match status" value="1"/>
</dbReference>
<dbReference type="PROSITE" id="PS50887">
    <property type="entry name" value="GGDEF"/>
    <property type="match status" value="1"/>
</dbReference>
<dbReference type="EMBL" id="CP000830">
    <property type="protein sequence ID" value="ABV94547.1"/>
    <property type="molecule type" value="Genomic_DNA"/>
</dbReference>
<dbReference type="RefSeq" id="WP_012179475.1">
    <property type="nucleotide sequence ID" value="NC_009952.1"/>
</dbReference>
<evidence type="ECO:0000259" key="5">
    <source>
        <dbReference type="PROSITE" id="PS50887"/>
    </source>
</evidence>
<dbReference type="STRING" id="398580.Dshi_2814"/>
<evidence type="ECO:0000256" key="4">
    <source>
        <dbReference type="SAM" id="MobiDB-lite"/>
    </source>
</evidence>
<keyword evidence="2" id="KW-0547">Nucleotide-binding</keyword>
<evidence type="ECO:0000313" key="7">
    <source>
        <dbReference type="Proteomes" id="UP000006833"/>
    </source>
</evidence>
<organism evidence="6 7">
    <name type="scientific">Dinoroseobacter shibae (strain DSM 16493 / NCIMB 14021 / DFL 12)</name>
    <dbReference type="NCBI Taxonomy" id="398580"/>
    <lineage>
        <taxon>Bacteria</taxon>
        <taxon>Pseudomonadati</taxon>
        <taxon>Pseudomonadota</taxon>
        <taxon>Alphaproteobacteria</taxon>
        <taxon>Rhodobacterales</taxon>
        <taxon>Roseobacteraceae</taxon>
        <taxon>Dinoroseobacter</taxon>
    </lineage>
</organism>
<evidence type="ECO:0000313" key="6">
    <source>
        <dbReference type="EMBL" id="ABV94547.1"/>
    </source>
</evidence>
<gene>
    <name evidence="6" type="ordered locus">Dshi_2814</name>
</gene>
<dbReference type="InterPro" id="IPR029787">
    <property type="entry name" value="Nucleotide_cyclase"/>
</dbReference>
<dbReference type="InterPro" id="IPR052163">
    <property type="entry name" value="DGC-Regulatory_Protein"/>
</dbReference>
<dbReference type="GO" id="GO:0004383">
    <property type="term" value="F:guanylate cyclase activity"/>
    <property type="evidence" value="ECO:0007669"/>
    <property type="project" value="UniProtKB-EC"/>
</dbReference>
<evidence type="ECO:0000256" key="2">
    <source>
        <dbReference type="ARBA" id="ARBA00022741"/>
    </source>
</evidence>
<feature type="region of interest" description="Disordered" evidence="4">
    <location>
        <begin position="319"/>
        <end position="346"/>
    </location>
</feature>
<dbReference type="SMART" id="SM00267">
    <property type="entry name" value="GGDEF"/>
    <property type="match status" value="1"/>
</dbReference>
<dbReference type="NCBIfam" id="TIGR00254">
    <property type="entry name" value="GGDEF"/>
    <property type="match status" value="1"/>
</dbReference>
<dbReference type="AlphaFoldDB" id="A8LJ52"/>
<protein>
    <recommendedName>
        <fullName evidence="1">guanylate cyclase</fullName>
        <ecNumber evidence="1">4.6.1.2</ecNumber>
    </recommendedName>
</protein>
<dbReference type="HOGENOM" id="CLU_815977_0_0_5"/>
<dbReference type="eggNOG" id="COG2199">
    <property type="taxonomic scope" value="Bacteria"/>
</dbReference>
<name>A8LJ52_DINSH</name>
<dbReference type="KEGG" id="dsh:Dshi_2814"/>
<proteinExistence type="predicted"/>
<dbReference type="SUPFAM" id="SSF55073">
    <property type="entry name" value="Nucleotide cyclase"/>
    <property type="match status" value="1"/>
</dbReference>
<feature type="domain" description="GGDEF" evidence="5">
    <location>
        <begin position="199"/>
        <end position="333"/>
    </location>
</feature>
<dbReference type="InterPro" id="IPR011645">
    <property type="entry name" value="HNOB_dom_associated"/>
</dbReference>
<sequence>MTAPTKPQQVLCLSRDALDTLMPLHVWVGPAGDILQCGRTLQKLLPDTQIAGSHFFDHLEVVRPRRVTRLEQLLRMNGAQLKLRVKEEPSIPLKGVVVAPPDGNGAFLNLSFGISIQDAVRRFDLSLTDFAASDLAAEALYLIEANSAAMSASKNLVARLQEAKTVAESRALTDTLTGLHNRRAMDLTFEQLLANPPRDGFGLMLIDLDYFKSVNDTLGHAAGDMVLLEVARILREETRSEDFSFRVGGDEFVLVLRNCNDLGLMTRVADRIIARLEEPFYYDGKPCRISASIGITISEFYDPVEIDKMLSDADEATYASKNRGRAQHTIYRPAPPPGPPRSQDLH</sequence>
<dbReference type="OrthoDB" id="9812260at2"/>
<dbReference type="Pfam" id="PF00990">
    <property type="entry name" value="GGDEF"/>
    <property type="match status" value="1"/>
</dbReference>
<dbReference type="InterPro" id="IPR000160">
    <property type="entry name" value="GGDEF_dom"/>
</dbReference>
<dbReference type="PANTHER" id="PTHR46663">
    <property type="entry name" value="DIGUANYLATE CYCLASE DGCT-RELATED"/>
    <property type="match status" value="1"/>
</dbReference>
<dbReference type="Proteomes" id="UP000006833">
    <property type="component" value="Chromosome"/>
</dbReference>
<dbReference type="Gene3D" id="3.30.70.270">
    <property type="match status" value="1"/>
</dbReference>